<keyword evidence="2" id="KW-1185">Reference proteome</keyword>
<proteinExistence type="predicted"/>
<dbReference type="GO" id="GO:0005759">
    <property type="term" value="C:mitochondrial matrix"/>
    <property type="evidence" value="ECO:0007669"/>
    <property type="project" value="TreeGrafter"/>
</dbReference>
<protein>
    <recommendedName>
        <fullName evidence="3">RAP domain-containing protein</fullName>
    </recommendedName>
</protein>
<accession>A0A835YBN1</accession>
<dbReference type="GO" id="GO:0035770">
    <property type="term" value="C:ribonucleoprotein granule"/>
    <property type="evidence" value="ECO:0007669"/>
    <property type="project" value="TreeGrafter"/>
</dbReference>
<dbReference type="GO" id="GO:0044528">
    <property type="term" value="P:regulation of mitochondrial mRNA stability"/>
    <property type="evidence" value="ECO:0007669"/>
    <property type="project" value="TreeGrafter"/>
</dbReference>
<dbReference type="InterPro" id="IPR050870">
    <property type="entry name" value="FAST_kinase"/>
</dbReference>
<comment type="caution">
    <text evidence="1">The sequence shown here is derived from an EMBL/GenBank/DDBJ whole genome shotgun (WGS) entry which is preliminary data.</text>
</comment>
<organism evidence="1 2">
    <name type="scientific">Edaphochlamys debaryana</name>
    <dbReference type="NCBI Taxonomy" id="47281"/>
    <lineage>
        <taxon>Eukaryota</taxon>
        <taxon>Viridiplantae</taxon>
        <taxon>Chlorophyta</taxon>
        <taxon>core chlorophytes</taxon>
        <taxon>Chlorophyceae</taxon>
        <taxon>CS clade</taxon>
        <taxon>Chlamydomonadales</taxon>
        <taxon>Chlamydomonadales incertae sedis</taxon>
        <taxon>Edaphochlamys</taxon>
    </lineage>
</organism>
<dbReference type="PANTHER" id="PTHR21228">
    <property type="entry name" value="FAST LEU-RICH DOMAIN-CONTAINING"/>
    <property type="match status" value="1"/>
</dbReference>
<reference evidence="1" key="1">
    <citation type="journal article" date="2020" name="bioRxiv">
        <title>Comparative genomics of Chlamydomonas.</title>
        <authorList>
            <person name="Craig R.J."/>
            <person name="Hasan A.R."/>
            <person name="Ness R.W."/>
            <person name="Keightley P.D."/>
        </authorList>
    </citation>
    <scope>NUCLEOTIDE SEQUENCE</scope>
    <source>
        <strain evidence="1">CCAP 11/70</strain>
    </source>
</reference>
<dbReference type="AlphaFoldDB" id="A0A835YBN1"/>
<dbReference type="EMBL" id="JAEHOE010000012">
    <property type="protein sequence ID" value="KAG2497856.1"/>
    <property type="molecule type" value="Genomic_DNA"/>
</dbReference>
<evidence type="ECO:0000313" key="2">
    <source>
        <dbReference type="Proteomes" id="UP000612055"/>
    </source>
</evidence>
<name>A0A835YBN1_9CHLO</name>
<gene>
    <name evidence="1" type="ORF">HYH03_004122</name>
</gene>
<evidence type="ECO:0000313" key="1">
    <source>
        <dbReference type="EMBL" id="KAG2497856.1"/>
    </source>
</evidence>
<dbReference type="GO" id="GO:0000963">
    <property type="term" value="P:mitochondrial RNA processing"/>
    <property type="evidence" value="ECO:0007669"/>
    <property type="project" value="TreeGrafter"/>
</dbReference>
<dbReference type="GO" id="GO:1901259">
    <property type="term" value="P:chloroplast rRNA processing"/>
    <property type="evidence" value="ECO:0007669"/>
    <property type="project" value="TreeGrafter"/>
</dbReference>
<dbReference type="GO" id="GO:0003723">
    <property type="term" value="F:RNA binding"/>
    <property type="evidence" value="ECO:0007669"/>
    <property type="project" value="TreeGrafter"/>
</dbReference>
<dbReference type="PANTHER" id="PTHR21228:SF40">
    <property type="entry name" value="LD45607P"/>
    <property type="match status" value="1"/>
</dbReference>
<sequence length="658" mass="70894">MDELWELVEPRAGLWSRKRDAYAIAAAFNKAGQLSSKHGADPSSCHRVYGALAAAYLPLVERLRAPADCTIPLHACAKAGYWGGDLATALVRRLSAGGGALLATAKDHEHSNLWWSLSEALKSAEGRQVLSSIDLPRLLEASAASLLRSTDIQAQVVSNILLACARLELSNQALTHHLTAALATAAPMAGRQALANSLYALGELAEDVGHTPRPEDVRGLARDIASRLTLSAHATSLAHREDFKPQELANMLLGCAKLGYTDPGLLSPLAAAAGNAAARMNPQEISNSLYSLALLPPSFSEHGPAVGALARAGLRTRFSEYISQNISNAAWALAKMGYVDQTWYTGAVKAAERPEVMRGAVPQAWSNVWYALALVRHQPASGRLLERTAEAAGELRQGAKAQECANLLWALANLRLYDERLVEALAGRLGELLGQGSEHFTGQQLCNCLWALAVMGPDVLSRHSGLVEGLLREAERRWAVEGSVAFSEEDMVQLWQVQLELAHVGGGELQRILLGAGEGREGSLLGAAQDAAGRVATDEVRASDMERQVTTALERLATRSSPRKIESIQVGFLVPELCRVADVVVELAGGRRVVVEVDGPWHFLANRPKDAAAMDGSTELRNRQLGRVFGEVHSIPFWDWIFKGQPEQEEVLCRVLGL</sequence>
<dbReference type="Proteomes" id="UP000612055">
    <property type="component" value="Unassembled WGS sequence"/>
</dbReference>
<evidence type="ECO:0008006" key="3">
    <source>
        <dbReference type="Google" id="ProtNLM"/>
    </source>
</evidence>
<dbReference type="GO" id="GO:0009507">
    <property type="term" value="C:chloroplast"/>
    <property type="evidence" value="ECO:0007669"/>
    <property type="project" value="GOC"/>
</dbReference>
<dbReference type="OrthoDB" id="536711at2759"/>